<feature type="region of interest" description="Disordered" evidence="2">
    <location>
        <begin position="386"/>
        <end position="415"/>
    </location>
</feature>
<dbReference type="AlphaFoldDB" id="A0A1X0KCL5"/>
<gene>
    <name evidence="6" type="ORF">BST44_17375</name>
</gene>
<keyword evidence="7" id="KW-1185">Reference proteome</keyword>
<dbReference type="RefSeq" id="WP_208619826.1">
    <property type="nucleotide sequence ID" value="NZ_MVIJ01000026.1"/>
</dbReference>
<dbReference type="EMBL" id="MVIJ01000026">
    <property type="protein sequence ID" value="ORB72885.1"/>
    <property type="molecule type" value="Genomic_DNA"/>
</dbReference>
<protein>
    <recommendedName>
        <fullName evidence="8">PPE family protein</fullName>
    </recommendedName>
</protein>
<dbReference type="SUPFAM" id="SSF140459">
    <property type="entry name" value="PE/PPE dimer-like"/>
    <property type="match status" value="1"/>
</dbReference>
<proteinExistence type="inferred from homology"/>
<evidence type="ECO:0000313" key="6">
    <source>
        <dbReference type="EMBL" id="ORB72885.1"/>
    </source>
</evidence>
<keyword evidence="3" id="KW-0812">Transmembrane</keyword>
<dbReference type="InterPro" id="IPR000030">
    <property type="entry name" value="PPE_dom"/>
</dbReference>
<dbReference type="Proteomes" id="UP000192601">
    <property type="component" value="Unassembled WGS sequence"/>
</dbReference>
<dbReference type="PANTHER" id="PTHR46766:SF1">
    <property type="entry name" value="GLUTAMINE-RICH PROTEIN 2"/>
    <property type="match status" value="1"/>
</dbReference>
<dbReference type="InterPro" id="IPR043641">
    <property type="entry name" value="PPE-PPW_C"/>
</dbReference>
<evidence type="ECO:0000259" key="5">
    <source>
        <dbReference type="Pfam" id="PF18878"/>
    </source>
</evidence>
<feature type="domain" description="PPE" evidence="4">
    <location>
        <begin position="6"/>
        <end position="168"/>
    </location>
</feature>
<feature type="compositionally biased region" description="Basic and acidic residues" evidence="2">
    <location>
        <begin position="477"/>
        <end position="495"/>
    </location>
</feature>
<feature type="region of interest" description="Disordered" evidence="2">
    <location>
        <begin position="461"/>
        <end position="495"/>
    </location>
</feature>
<evidence type="ECO:0000259" key="4">
    <source>
        <dbReference type="Pfam" id="PF00823"/>
    </source>
</evidence>
<dbReference type="Gene3D" id="1.20.1260.20">
    <property type="entry name" value="PPE superfamily"/>
    <property type="match status" value="1"/>
</dbReference>
<name>A0A1X0KCL5_MYCSC</name>
<evidence type="ECO:0000256" key="2">
    <source>
        <dbReference type="SAM" id="MobiDB-lite"/>
    </source>
</evidence>
<evidence type="ECO:0000256" key="1">
    <source>
        <dbReference type="ARBA" id="ARBA00010652"/>
    </source>
</evidence>
<feature type="transmembrane region" description="Helical" evidence="3">
    <location>
        <begin position="229"/>
        <end position="248"/>
    </location>
</feature>
<dbReference type="Pfam" id="PF18878">
    <property type="entry name" value="PPE-PPW"/>
    <property type="match status" value="1"/>
</dbReference>
<accession>A0A1X0KCL5</accession>
<feature type="domain" description="PPE-PPW subfamily C-terminal" evidence="5">
    <location>
        <begin position="430"/>
        <end position="477"/>
    </location>
</feature>
<dbReference type="GO" id="GO:0052572">
    <property type="term" value="P:response to host immune response"/>
    <property type="evidence" value="ECO:0007669"/>
    <property type="project" value="TreeGrafter"/>
</dbReference>
<evidence type="ECO:0008006" key="8">
    <source>
        <dbReference type="Google" id="ProtNLM"/>
    </source>
</evidence>
<dbReference type="STRING" id="1783.BST44_17375"/>
<comment type="caution">
    <text evidence="6">The sequence shown here is derived from an EMBL/GenBank/DDBJ whole genome shotgun (WGS) entry which is preliminary data.</text>
</comment>
<sequence length="495" mass="49687">MTAPVWMASPPEVHSTLLSAGPGPGPLLAAAGAWTSLSAEYATAAAELTGVLGETQAGAWQGSTGAQYAAAHAPYLAWLQQASADSAGAAAQHEVAAAAYTAALAAMPTLGELAANHAVHGVLVATNFFGINTIPIALNEADYARMWVQAATVMSAYQATSGAALASAPRSAPAPSIVRPGGDANTLAANASQNTPGNWWQNFIQQLSKFLQDFFQNIQQMLQNFSANLPAFLAANGPLLFFVAYQVFFNAVGWPTWGAILTAPFLIPLLLGIGLSSLLAAPAEIAPVAAGAAATPLVASARPASQLPAVALAPTVATPAGAPAPSVAAGSAAPGAPAPAPAPSTLAYLVAYGGDPEAGVGPTLGGRGGAKAPAATIPAAGAAAASRAEARARRRRKAAMRDHSDEYLDMDSDLGVPPDYGDEERLAAAVASGAGAGPLGFAGTTRKQNAFRAAGLTELTDREFGGGPTMPMMPGTWDHDAGHDPARRAGPREGG</sequence>
<dbReference type="InterPro" id="IPR038332">
    <property type="entry name" value="PPE_sf"/>
</dbReference>
<feature type="transmembrane region" description="Helical" evidence="3">
    <location>
        <begin position="254"/>
        <end position="275"/>
    </location>
</feature>
<comment type="similarity">
    <text evidence="1">Belongs to the mycobacterial PPE family.</text>
</comment>
<keyword evidence="3" id="KW-1133">Transmembrane helix</keyword>
<dbReference type="PANTHER" id="PTHR46766">
    <property type="entry name" value="GLUTAMINE-RICH PROTEIN 2"/>
    <property type="match status" value="1"/>
</dbReference>
<evidence type="ECO:0000313" key="7">
    <source>
        <dbReference type="Proteomes" id="UP000192601"/>
    </source>
</evidence>
<dbReference type="FunFam" id="1.20.1260.20:FF:000001">
    <property type="entry name" value="PPE family protein PPE41"/>
    <property type="match status" value="1"/>
</dbReference>
<dbReference type="Pfam" id="PF00823">
    <property type="entry name" value="PPE"/>
    <property type="match status" value="1"/>
</dbReference>
<keyword evidence="3" id="KW-0472">Membrane</keyword>
<evidence type="ECO:0000256" key="3">
    <source>
        <dbReference type="SAM" id="Phobius"/>
    </source>
</evidence>
<reference evidence="6 7" key="1">
    <citation type="submission" date="2017-02" db="EMBL/GenBank/DDBJ databases">
        <title>The new phylogeny of genus Mycobacterium.</title>
        <authorList>
            <person name="Tortoli E."/>
            <person name="Trovato A."/>
            <person name="Cirillo D.M."/>
        </authorList>
    </citation>
    <scope>NUCLEOTIDE SEQUENCE [LARGE SCALE GENOMIC DNA]</scope>
    <source>
        <strain evidence="6 7">DSM 43992</strain>
    </source>
</reference>
<organism evidence="6 7">
    <name type="scientific">Mycobacterium scrofulaceum</name>
    <dbReference type="NCBI Taxonomy" id="1783"/>
    <lineage>
        <taxon>Bacteria</taxon>
        <taxon>Bacillati</taxon>
        <taxon>Actinomycetota</taxon>
        <taxon>Actinomycetes</taxon>
        <taxon>Mycobacteriales</taxon>
        <taxon>Mycobacteriaceae</taxon>
        <taxon>Mycobacterium</taxon>
    </lineage>
</organism>